<organism evidence="1 2">
    <name type="scientific">Sediminibacillus halophilus</name>
    <dbReference type="NCBI Taxonomy" id="482461"/>
    <lineage>
        <taxon>Bacteria</taxon>
        <taxon>Bacillati</taxon>
        <taxon>Bacillota</taxon>
        <taxon>Bacilli</taxon>
        <taxon>Bacillales</taxon>
        <taxon>Bacillaceae</taxon>
        <taxon>Sediminibacillus</taxon>
    </lineage>
</organism>
<keyword evidence="2" id="KW-1185">Reference proteome</keyword>
<proteinExistence type="predicted"/>
<gene>
    <name evidence="1" type="ORF">SAMN05216244_3521</name>
</gene>
<dbReference type="Proteomes" id="UP000182347">
    <property type="component" value="Unassembled WGS sequence"/>
</dbReference>
<name>A0A1G9WDC7_9BACI</name>
<evidence type="ECO:0000313" key="2">
    <source>
        <dbReference type="Proteomes" id="UP000182347"/>
    </source>
</evidence>
<dbReference type="RefSeq" id="WP_074600550.1">
    <property type="nucleotide sequence ID" value="NZ_FNHF01000005.1"/>
</dbReference>
<dbReference type="EMBL" id="FNHF01000005">
    <property type="protein sequence ID" value="SDM82307.1"/>
    <property type="molecule type" value="Genomic_DNA"/>
</dbReference>
<reference evidence="2" key="1">
    <citation type="submission" date="2016-10" db="EMBL/GenBank/DDBJ databases">
        <authorList>
            <person name="Varghese N."/>
            <person name="Submissions S."/>
        </authorList>
    </citation>
    <scope>NUCLEOTIDE SEQUENCE [LARGE SCALE GENOMIC DNA]</scope>
    <source>
        <strain evidence="2">CGMCC 1.6199</strain>
    </source>
</reference>
<protein>
    <submittedName>
        <fullName evidence="1">Uncharacterized protein</fullName>
    </submittedName>
</protein>
<dbReference type="STRING" id="482461.SAMN05216244_3521"/>
<dbReference type="OrthoDB" id="2737810at2"/>
<dbReference type="AlphaFoldDB" id="A0A1G9WDC7"/>
<accession>A0A1G9WDC7</accession>
<sequence length="69" mass="8253">MVVNHGGSLTQNYFKSYIKLILNANECSLKEAKEIVFNHFFERKESRFGEETYKNFLFAYKELEKDIHD</sequence>
<evidence type="ECO:0000313" key="1">
    <source>
        <dbReference type="EMBL" id="SDM82307.1"/>
    </source>
</evidence>